<dbReference type="GO" id="GO:0048284">
    <property type="term" value="P:organelle fusion"/>
    <property type="evidence" value="ECO:0007669"/>
    <property type="project" value="TreeGrafter"/>
</dbReference>
<evidence type="ECO:0000256" key="5">
    <source>
        <dbReference type="ARBA" id="ARBA00023136"/>
    </source>
</evidence>
<dbReference type="GO" id="GO:0030897">
    <property type="term" value="C:HOPS complex"/>
    <property type="evidence" value="ECO:0007669"/>
    <property type="project" value="TreeGrafter"/>
</dbReference>
<dbReference type="PANTHER" id="PTHR23323:SF24">
    <property type="entry name" value="VACUOLAR PROTEIN SORTING-ASSOCIATED PROTEIN 11 HOMOLOG"/>
    <property type="match status" value="1"/>
</dbReference>
<gene>
    <name evidence="7" type="ORF">SEMRO_750_G197030.1</name>
</gene>
<evidence type="ECO:0000313" key="7">
    <source>
        <dbReference type="EMBL" id="CAB9515961.1"/>
    </source>
</evidence>
<dbReference type="InterPro" id="IPR057308">
    <property type="entry name" value="CHCR_PEP5_VPS11"/>
</dbReference>
<reference evidence="7" key="1">
    <citation type="submission" date="2020-06" db="EMBL/GenBank/DDBJ databases">
        <authorList>
            <consortium name="Plant Systems Biology data submission"/>
        </authorList>
    </citation>
    <scope>NUCLEOTIDE SEQUENCE</scope>
    <source>
        <strain evidence="7">D6</strain>
    </source>
</reference>
<keyword evidence="5" id="KW-0472">Membrane</keyword>
<dbReference type="Proteomes" id="UP001153069">
    <property type="component" value="Unassembled WGS sequence"/>
</dbReference>
<dbReference type="GO" id="GO:0030674">
    <property type="term" value="F:protein-macromolecule adaptor activity"/>
    <property type="evidence" value="ECO:0007669"/>
    <property type="project" value="TreeGrafter"/>
</dbReference>
<comment type="subcellular location">
    <subcellularLocation>
        <location evidence="1">Endomembrane system</location>
        <topology evidence="1">Peripheral membrane protein</topology>
    </subcellularLocation>
</comment>
<dbReference type="OrthoDB" id="26184at2759"/>
<protein>
    <submittedName>
        <fullName evidence="7">Sorting-associated protein 11 homolog</fullName>
    </submittedName>
</protein>
<keyword evidence="3" id="KW-0863">Zinc-finger</keyword>
<accession>A0A9N8E750</accession>
<dbReference type="AlphaFoldDB" id="A0A9N8E750"/>
<dbReference type="PANTHER" id="PTHR23323">
    <property type="entry name" value="VACUOLAR PROTEIN SORTING-ASSOCIATED PROTEIN"/>
    <property type="match status" value="1"/>
</dbReference>
<dbReference type="GO" id="GO:0005768">
    <property type="term" value="C:endosome"/>
    <property type="evidence" value="ECO:0007669"/>
    <property type="project" value="TreeGrafter"/>
</dbReference>
<dbReference type="GO" id="GO:0007032">
    <property type="term" value="P:endosome organization"/>
    <property type="evidence" value="ECO:0007669"/>
    <property type="project" value="TreeGrafter"/>
</dbReference>
<evidence type="ECO:0000313" key="8">
    <source>
        <dbReference type="Proteomes" id="UP001153069"/>
    </source>
</evidence>
<sequence length="1114" mass="120993">MASSRWKRFAFFEKQSLSVPPEVLNDLFPQHASKSGSLSHSLAAESSFDGVSLAVTTASLPLKSKPPALPSIPQITEAPLPSDTDNDALSQMWLALNACTMAELGGDVDTDIAAAGVVPNVSLHSQSQKNEDLAFSGYISGQTIEGLVLAFAASKETGLVHCFDVTVRCNPLSEARRNLEDLDGWRGYFSPFSQLSSATTRRDTGSVQSTANESAPGVIAVASCRSEEGHRPLYVACAAKQQISVLEDPHLHLSRHFPLARNLTSIDDCTCYLLDSWNTSKDGAPSAVDIVPGIVCVGTDTGVVLVCTYGSTSARSAGSGIQRYLRIPAPPQSLRSCSVVSVRCAVDGERKVSVFVAYRRSQDSQNSSSSGICCYDMPAPSTNSSSSPAPSVSARHDLDGRNVSGSGLCDAVVTREGLHFTVARNDGLYTYSRTQKISVSPIEGTKEQICLVPRPLDASYDRDLSSMDVGSNYVLVASKDSKSDRDVIDIYDSTNKLVAFHLLLSPGHRAVKGAGVTTSRSSSTVGKTKSCRSSAVVLTSGGSLITFTEKTTDEKVQLLVQKNLFSAAVAVAYADPSLEPSAVTSLYRKYAEHLYRKGDYTASIEQYCHTIGSLESSHVIFRFLDAPKIPLLAQYLEKLKERELATPVHCQLLRTCYLKLNDSEAADSIATTTPSSLLGNDSLQSFSTNLAYNPRDALSTICSMSPQQAAEMLTEHGAALARAMPKETAGIVVALCLGTFKPESLSEAATGPVAEANKMLSYALDERDKTCEPYPVRLFYAAFLDNPKMLRLILAHLNRNKCHLTPSLRRTLLELTLDEWNQAKRSGDTEGEKLRHREAIAALTDSHCHEIGDYDALVIVQEASFDEGELLLYERLQMGPMLLSRYAHERSEKSMRQMMAMSKADPEVLSEVLGHLVSLVSEAGNLPKDQNENDDYSDDGNGPAQILGNIHEALEIASEGKAITPVRITRILAGESTEQFSGDVKKYSSGGQQTETVPLSVALEYVGMILDESRTEITRLKSEIQEYNQLCNSLEAQVESLLNNSPPPSSEVANNEDEASARMDIDAVYAKVRMSIDRIPGNDERPREAFWRELGQTEEPFETITRFFAKGVVQ</sequence>
<proteinExistence type="predicted"/>
<comment type="caution">
    <text evidence="7">The sequence shown here is derived from an EMBL/GenBank/DDBJ whole genome shotgun (WGS) entry which is preliminary data.</text>
</comment>
<evidence type="ECO:0000256" key="6">
    <source>
        <dbReference type="SAM" id="Coils"/>
    </source>
</evidence>
<evidence type="ECO:0000256" key="1">
    <source>
        <dbReference type="ARBA" id="ARBA00004184"/>
    </source>
</evidence>
<dbReference type="GO" id="GO:0008270">
    <property type="term" value="F:zinc ion binding"/>
    <property type="evidence" value="ECO:0007669"/>
    <property type="project" value="UniProtKB-KW"/>
</dbReference>
<evidence type="ECO:0000256" key="4">
    <source>
        <dbReference type="ARBA" id="ARBA00022833"/>
    </source>
</evidence>
<dbReference type="GO" id="GO:0006904">
    <property type="term" value="P:vesicle docking involved in exocytosis"/>
    <property type="evidence" value="ECO:0007669"/>
    <property type="project" value="TreeGrafter"/>
</dbReference>
<feature type="coiled-coil region" evidence="6">
    <location>
        <begin position="1010"/>
        <end position="1044"/>
    </location>
</feature>
<keyword evidence="2" id="KW-0479">Metal-binding</keyword>
<dbReference type="GO" id="GO:0007033">
    <property type="term" value="P:vacuole organization"/>
    <property type="evidence" value="ECO:0007669"/>
    <property type="project" value="TreeGrafter"/>
</dbReference>
<dbReference type="Pfam" id="PF23356">
    <property type="entry name" value="TPR_PEP5_VPS11"/>
    <property type="match status" value="1"/>
</dbReference>
<evidence type="ECO:0000256" key="2">
    <source>
        <dbReference type="ARBA" id="ARBA00022723"/>
    </source>
</evidence>
<keyword evidence="4" id="KW-0862">Zinc</keyword>
<dbReference type="EMBL" id="CAICTM010000749">
    <property type="protein sequence ID" value="CAB9515961.1"/>
    <property type="molecule type" value="Genomic_DNA"/>
</dbReference>
<evidence type="ECO:0000256" key="3">
    <source>
        <dbReference type="ARBA" id="ARBA00022771"/>
    </source>
</evidence>
<organism evidence="7 8">
    <name type="scientific">Seminavis robusta</name>
    <dbReference type="NCBI Taxonomy" id="568900"/>
    <lineage>
        <taxon>Eukaryota</taxon>
        <taxon>Sar</taxon>
        <taxon>Stramenopiles</taxon>
        <taxon>Ochrophyta</taxon>
        <taxon>Bacillariophyta</taxon>
        <taxon>Bacillariophyceae</taxon>
        <taxon>Bacillariophycidae</taxon>
        <taxon>Naviculales</taxon>
        <taxon>Naviculaceae</taxon>
        <taxon>Seminavis</taxon>
    </lineage>
</organism>
<keyword evidence="6" id="KW-0175">Coiled coil</keyword>
<name>A0A9N8E750_9STRA</name>
<keyword evidence="8" id="KW-1185">Reference proteome</keyword>